<evidence type="ECO:0000256" key="1">
    <source>
        <dbReference type="ARBA" id="ARBA00022801"/>
    </source>
</evidence>
<feature type="domain" description="Peptidase S9 prolyl oligopeptidase catalytic" evidence="2">
    <location>
        <begin position="418"/>
        <end position="619"/>
    </location>
</feature>
<dbReference type="PANTHER" id="PTHR42776">
    <property type="entry name" value="SERINE PEPTIDASE S9 FAMILY MEMBER"/>
    <property type="match status" value="1"/>
</dbReference>
<dbReference type="Gene3D" id="3.40.50.1820">
    <property type="entry name" value="alpha/beta hydrolase"/>
    <property type="match status" value="1"/>
</dbReference>
<protein>
    <submittedName>
        <fullName evidence="3">Alpha/beta fold hydrolase</fullName>
    </submittedName>
</protein>
<evidence type="ECO:0000259" key="2">
    <source>
        <dbReference type="Pfam" id="PF00326"/>
    </source>
</evidence>
<keyword evidence="4" id="KW-1185">Reference proteome</keyword>
<gene>
    <name evidence="3" type="ORF">PQ455_07170</name>
</gene>
<organism evidence="3 4">
    <name type="scientific">Sphingomonas naphthae</name>
    <dbReference type="NCBI Taxonomy" id="1813468"/>
    <lineage>
        <taxon>Bacteria</taxon>
        <taxon>Pseudomonadati</taxon>
        <taxon>Pseudomonadota</taxon>
        <taxon>Alphaproteobacteria</taxon>
        <taxon>Sphingomonadales</taxon>
        <taxon>Sphingomonadaceae</taxon>
        <taxon>Sphingomonas</taxon>
    </lineage>
</organism>
<name>A0ABY7TP28_9SPHN</name>
<dbReference type="InterPro" id="IPR029058">
    <property type="entry name" value="AB_hydrolase_fold"/>
</dbReference>
<dbReference type="RefSeq" id="WP_273690474.1">
    <property type="nucleotide sequence ID" value="NZ_CP117411.1"/>
</dbReference>
<sequence>MKISADGTRIAYIAPGAGPSTALVIGNLADGSEKPVMRMDGNPFVLRSCGWSGINRLVCRSDAVDRVAGMLVPLSRLVALDADGANVKSLSQRTMAGETLGLNQFDGNVIDWLRGDDDTVLTTRNVVAQQQTGYLIDRGREGMGVVRQDTRTLKITQVEAPLASVAGYISDGLGKVRIRWIERRNSGGKLDGITVVQYRTAASDTWKAFSEISDGKPGMVPLAVDPSLDVAYALQKLDGRDALYRVKLDGSLAAELVHADPAVDVDNIVTIGRGGRVIGVTFVTDKREVIYFDPDYKRLQAGLAKAIPNLPLIDFVSASADEKKLILHAGSDIDPGRYYLYDRTTRQLAELMPVRPELRGLSLAPMQSVSFKAADGTSIPAYLTLPPGKTSMKGLPAIVMPHGGPGSRDEWGFGDVGWFSQFFAQRGFAVLQPQFRGSTGYGDNWMVGNGFRGWRKAIGDVNDGGRWLLSQGVEAGKLAIVGWSYGGYAALQSNVLDPDLFKAVVSVAPVTDLDLMKTTADQYTNSALVARFLGSGALAQEASPARHADAFKAPVLMFHGDKDLNVDINQARAMNQALKAAGKSTSLIVYRELDHYLDDSAIRTDLLTRSDEFLRKSLGL</sequence>
<proteinExistence type="predicted"/>
<dbReference type="InterPro" id="IPR001375">
    <property type="entry name" value="Peptidase_S9_cat"/>
</dbReference>
<dbReference type="SUPFAM" id="SSF53474">
    <property type="entry name" value="alpha/beta-Hydrolases"/>
    <property type="match status" value="1"/>
</dbReference>
<dbReference type="PANTHER" id="PTHR42776:SF27">
    <property type="entry name" value="DIPEPTIDYL PEPTIDASE FAMILY MEMBER 6"/>
    <property type="match status" value="1"/>
</dbReference>
<evidence type="ECO:0000313" key="3">
    <source>
        <dbReference type="EMBL" id="WCT74992.1"/>
    </source>
</evidence>
<dbReference type="Pfam" id="PF00326">
    <property type="entry name" value="Peptidase_S9"/>
    <property type="match status" value="1"/>
</dbReference>
<keyword evidence="1 3" id="KW-0378">Hydrolase</keyword>
<accession>A0ABY7TP28</accession>
<dbReference type="Proteomes" id="UP001220395">
    <property type="component" value="Chromosome"/>
</dbReference>
<evidence type="ECO:0000313" key="4">
    <source>
        <dbReference type="Proteomes" id="UP001220395"/>
    </source>
</evidence>
<dbReference type="GO" id="GO:0016787">
    <property type="term" value="F:hydrolase activity"/>
    <property type="evidence" value="ECO:0007669"/>
    <property type="project" value="UniProtKB-KW"/>
</dbReference>
<dbReference type="EMBL" id="CP117411">
    <property type="protein sequence ID" value="WCT74992.1"/>
    <property type="molecule type" value="Genomic_DNA"/>
</dbReference>
<reference evidence="3 4" key="1">
    <citation type="submission" date="2023-02" db="EMBL/GenBank/DDBJ databases">
        <title>Genome sequence of Sphingomonas naphthae.</title>
        <authorList>
            <person name="Kim S."/>
            <person name="Heo J."/>
            <person name="Kwon S.-W."/>
        </authorList>
    </citation>
    <scope>NUCLEOTIDE SEQUENCE [LARGE SCALE GENOMIC DNA]</scope>
    <source>
        <strain evidence="3 4">KACC 18716</strain>
    </source>
</reference>
<dbReference type="SUPFAM" id="SSF82171">
    <property type="entry name" value="DPP6 N-terminal domain-like"/>
    <property type="match status" value="1"/>
</dbReference>